<dbReference type="OrthoDB" id="9764467at2"/>
<feature type="transmembrane region" description="Helical" evidence="2">
    <location>
        <begin position="432"/>
        <end position="451"/>
    </location>
</feature>
<protein>
    <recommendedName>
        <fullName evidence="3">YhaN AAA domain-containing protein</fullName>
    </recommendedName>
</protein>
<dbReference type="PANTHER" id="PTHR41259:SF1">
    <property type="entry name" value="DOUBLE-STRAND BREAK REPAIR RAD50 ATPASE, PUTATIVE-RELATED"/>
    <property type="match status" value="1"/>
</dbReference>
<reference evidence="5" key="2">
    <citation type="submission" date="2017-05" db="EMBL/GenBank/DDBJ databases">
        <authorList>
            <consortium name="The Broad Institute Genomics Platform"/>
            <consortium name="The Broad Institute Genomic Center for Infectious Diseases"/>
            <person name="Earl A."/>
            <person name="Manson A."/>
            <person name="Schwartman J."/>
            <person name="Gilmore M."/>
            <person name="Abouelleil A."/>
            <person name="Cao P."/>
            <person name="Chapman S."/>
            <person name="Cusick C."/>
            <person name="Shea T."/>
            <person name="Young S."/>
            <person name="Neafsey D."/>
            <person name="Nusbaum C."/>
            <person name="Birren B."/>
        </authorList>
    </citation>
    <scope>NUCLEOTIDE SEQUENCE</scope>
    <source>
        <strain evidence="5">9E7_DIV0242</strain>
    </source>
</reference>
<dbReference type="AlphaFoldDB" id="A0A242K8N1"/>
<evidence type="ECO:0000313" key="5">
    <source>
        <dbReference type="EMBL" id="WYJ91130.1"/>
    </source>
</evidence>
<evidence type="ECO:0000256" key="1">
    <source>
        <dbReference type="SAM" id="Coils"/>
    </source>
</evidence>
<feature type="transmembrane region" description="Helical" evidence="2">
    <location>
        <begin position="457"/>
        <end position="476"/>
    </location>
</feature>
<dbReference type="InterPro" id="IPR027417">
    <property type="entry name" value="P-loop_NTPase"/>
</dbReference>
<organism evidence="4">
    <name type="scientific">Candidatus Enterococcus clewellii</name>
    <dbReference type="NCBI Taxonomy" id="1834193"/>
    <lineage>
        <taxon>Bacteria</taxon>
        <taxon>Bacillati</taxon>
        <taxon>Bacillota</taxon>
        <taxon>Bacilli</taxon>
        <taxon>Lactobacillales</taxon>
        <taxon>Enterococcaceae</taxon>
        <taxon>Enterococcus</taxon>
    </lineage>
</organism>
<dbReference type="EMBL" id="CP147247">
    <property type="protein sequence ID" value="WYJ91130.1"/>
    <property type="molecule type" value="Genomic_DNA"/>
</dbReference>
<feature type="domain" description="YhaN AAA" evidence="3">
    <location>
        <begin position="1"/>
        <end position="202"/>
    </location>
</feature>
<evidence type="ECO:0000259" key="3">
    <source>
        <dbReference type="Pfam" id="PF13514"/>
    </source>
</evidence>
<dbReference type="InterPro" id="IPR038734">
    <property type="entry name" value="YhaN_AAA"/>
</dbReference>
<keyword evidence="2" id="KW-1133">Transmembrane helix</keyword>
<feature type="coiled-coil region" evidence="1">
    <location>
        <begin position="182"/>
        <end position="240"/>
    </location>
</feature>
<accession>A0A242K8N1</accession>
<reference evidence="4" key="1">
    <citation type="submission" date="2017-05" db="EMBL/GenBank/DDBJ databases">
        <title>The Genome Sequence of Enterococcus sp. 9E7_DIV0242.</title>
        <authorList>
            <consortium name="The Broad Institute Genomics Platform"/>
            <consortium name="The Broad Institute Genomic Center for Infectious Diseases"/>
            <person name="Earl A."/>
            <person name="Manson A."/>
            <person name="Schwartman J."/>
            <person name="Gilmore M."/>
            <person name="Abouelleil A."/>
            <person name="Cao P."/>
            <person name="Chapman S."/>
            <person name="Cusick C."/>
            <person name="Shea T."/>
            <person name="Young S."/>
            <person name="Neafsey D."/>
            <person name="Nusbaum C."/>
            <person name="Birren B."/>
        </authorList>
    </citation>
    <scope>NUCLEOTIDE SEQUENCE [LARGE SCALE GENOMIC DNA]</scope>
    <source>
        <strain evidence="4">9E7_DIV0242</strain>
    </source>
</reference>
<dbReference type="PANTHER" id="PTHR41259">
    <property type="entry name" value="DOUBLE-STRAND BREAK REPAIR RAD50 ATPASE, PUTATIVE-RELATED"/>
    <property type="match status" value="1"/>
</dbReference>
<keyword evidence="1" id="KW-0175">Coiled coil</keyword>
<dbReference type="EMBL" id="NGMM01000002">
    <property type="protein sequence ID" value="OTP17523.1"/>
    <property type="molecule type" value="Genomic_DNA"/>
</dbReference>
<proteinExistence type="predicted"/>
<keyword evidence="2" id="KW-0472">Membrane</keyword>
<sequence length="911" mass="106421">MKILSIEIAGFGKWQQKTIEFSSNNQLIYGKNEAGKSTIYQFIQAILFGFPAKGKKRKNYVPQGGGSYGGRLWLEHPLYGKVQVERLKELNKGQAKVYMGDQIGDEALLTQILHPLTKELFQTVFTFQQEQLTQLDKLDEEELQTSLLALGISGSDQMLKTREEYGKSAQEIYKSKGSRPMLNIKLEEYQQLMEKISHKEKEEQQFNHILAELYETEQAMIEQRAVVLQMKQQLEKVEKQLLNYPLFEEWTELNKKQVDTSVVVDAGEKEQLLSLYQEYKFLKEEQERVNRTIQSSVGGHDRSAEYLFYLNEEASIKAFLDKRYTINKLVSEIEWMTQSMEQNRQELRSLEQKWGWSEEQPPRLFFEDSQLTELREGIVSRKVQLQTAEEQERSLEASILSQEKNLEDFEAVNQRVFQRDRQSKKQPQNRKMISICLAGLAVVSLLGGFLTSGSVRWGLLGVAVICLITVGIMLFMPQKNTNDQVKKQWQQKLSNLDYLNEQLHQTQEQITTLYEEEEHLQHYIQKQTRDNHLGKMDRLEFWMNHKEEIKRYLLLISTTQELQRQIEEDKETQNQWLRQTERFVSWLPIVGKSLADRVAIISDFADEMEQIRFAQGNNADIYTKQSLKEVREKQQVVLEAARPLLYNYQILALEDVPDKLQVYTQNESVGKRLAELEQLLNGMYPKEITEQQLLSQKYEQSARLTAAEEEIFRLQKEEQRLLYSRQQMIEDGTLDSLYQALAGLEAEIEELAVDWSGYRLAEQLVVDLLTELSEQQLPALLEQAVRYFRLLTNQAYTDIQLQEGKLQLENASGQHFAVYDLSTGTKDQLIMAIRFAFLSLQGEKSVFPIMIDDGWLHYDNERKRHLARLFQLFGETQQIICFSSDQEMVSYYQENKQPVVQLEGKKDEKNS</sequence>
<dbReference type="Gene3D" id="3.40.50.300">
    <property type="entry name" value="P-loop containing nucleotide triphosphate hydrolases"/>
    <property type="match status" value="2"/>
</dbReference>
<gene>
    <name evidence="4" type="ORF">A5888_001661</name>
    <name evidence="5" type="ORF">A5888_002898</name>
</gene>
<dbReference type="SUPFAM" id="SSF52540">
    <property type="entry name" value="P-loop containing nucleoside triphosphate hydrolases"/>
    <property type="match status" value="2"/>
</dbReference>
<reference evidence="5" key="3">
    <citation type="submission" date="2024-03" db="EMBL/GenBank/DDBJ databases">
        <title>The Genome Sequence of Enterococcus sp. DIV0242b.</title>
        <authorList>
            <consortium name="The Broad Institute Genomics Platform"/>
            <consortium name="The Broad Institute Microbial Omics Core"/>
            <consortium name="The Broad Institute Genomic Center for Infectious Diseases"/>
            <person name="Earl A."/>
            <person name="Manson A."/>
            <person name="Gilmore M."/>
            <person name="Schwartman J."/>
            <person name="Shea T."/>
            <person name="Abouelleil A."/>
            <person name="Cao P."/>
            <person name="Chapman S."/>
            <person name="Cusick C."/>
            <person name="Young S."/>
            <person name="Neafsey D."/>
            <person name="Nusbaum C."/>
            <person name="Birren B."/>
        </authorList>
    </citation>
    <scope>NUCLEOTIDE SEQUENCE</scope>
    <source>
        <strain evidence="5">9E7_DIV0242</strain>
    </source>
</reference>
<keyword evidence="2" id="KW-0812">Transmembrane</keyword>
<evidence type="ECO:0000256" key="2">
    <source>
        <dbReference type="SAM" id="Phobius"/>
    </source>
</evidence>
<dbReference type="RefSeq" id="WP_086348724.1">
    <property type="nucleotide sequence ID" value="NZ_CP147247.1"/>
</dbReference>
<evidence type="ECO:0000313" key="4">
    <source>
        <dbReference type="EMBL" id="OTP17523.1"/>
    </source>
</evidence>
<keyword evidence="6" id="KW-1185">Reference proteome</keyword>
<evidence type="ECO:0000313" key="6">
    <source>
        <dbReference type="Proteomes" id="UP000195141"/>
    </source>
</evidence>
<dbReference type="Pfam" id="PF13514">
    <property type="entry name" value="AAA_27"/>
    <property type="match status" value="1"/>
</dbReference>
<dbReference type="Proteomes" id="UP000195141">
    <property type="component" value="Chromosome"/>
</dbReference>
<name>A0A242K8N1_9ENTE</name>